<sequence>MHTVRSFKSSSLSAVFNFYNVDVFKAIYLGSPGTQFLEDAMDLPYSNRACMEKKTEANKNNSTTTPSNQFTFTATNFVVCIEPLRIIAQEVINVTDSD</sequence>
<organism evidence="1 2">
    <name type="scientific">Oryza sativa subsp. indica</name>
    <name type="common">Rice</name>
    <dbReference type="NCBI Taxonomy" id="39946"/>
    <lineage>
        <taxon>Eukaryota</taxon>
        <taxon>Viridiplantae</taxon>
        <taxon>Streptophyta</taxon>
        <taxon>Embryophyta</taxon>
        <taxon>Tracheophyta</taxon>
        <taxon>Spermatophyta</taxon>
        <taxon>Magnoliopsida</taxon>
        <taxon>Liliopsida</taxon>
        <taxon>Poales</taxon>
        <taxon>Poaceae</taxon>
        <taxon>BOP clade</taxon>
        <taxon>Oryzoideae</taxon>
        <taxon>Oryzeae</taxon>
        <taxon>Oryzinae</taxon>
        <taxon>Oryza</taxon>
        <taxon>Oryza sativa</taxon>
    </lineage>
</organism>
<dbReference type="Proteomes" id="UP000007015">
    <property type="component" value="Chromosome 8"/>
</dbReference>
<dbReference type="EMBL" id="CM000133">
    <property type="protein sequence ID" value="EEC83027.1"/>
    <property type="molecule type" value="Genomic_DNA"/>
</dbReference>
<keyword evidence="2" id="KW-1185">Reference proteome</keyword>
<dbReference type="AlphaFoldDB" id="B8BBF9"/>
<name>B8BBF9_ORYSI</name>
<gene>
    <name evidence="1" type="ORF">OsI_28105</name>
</gene>
<dbReference type="HOGENOM" id="CLU_2337361_0_0_1"/>
<proteinExistence type="predicted"/>
<evidence type="ECO:0000313" key="2">
    <source>
        <dbReference type="Proteomes" id="UP000007015"/>
    </source>
</evidence>
<accession>B8BBF9</accession>
<reference evidence="1 2" key="1">
    <citation type="journal article" date="2005" name="PLoS Biol.">
        <title>The genomes of Oryza sativa: a history of duplications.</title>
        <authorList>
            <person name="Yu J."/>
            <person name="Wang J."/>
            <person name="Lin W."/>
            <person name="Li S."/>
            <person name="Li H."/>
            <person name="Zhou J."/>
            <person name="Ni P."/>
            <person name="Dong W."/>
            <person name="Hu S."/>
            <person name="Zeng C."/>
            <person name="Zhang J."/>
            <person name="Zhang Y."/>
            <person name="Li R."/>
            <person name="Xu Z."/>
            <person name="Li S."/>
            <person name="Li X."/>
            <person name="Zheng H."/>
            <person name="Cong L."/>
            <person name="Lin L."/>
            <person name="Yin J."/>
            <person name="Geng J."/>
            <person name="Li G."/>
            <person name="Shi J."/>
            <person name="Liu J."/>
            <person name="Lv H."/>
            <person name="Li J."/>
            <person name="Wang J."/>
            <person name="Deng Y."/>
            <person name="Ran L."/>
            <person name="Shi X."/>
            <person name="Wang X."/>
            <person name="Wu Q."/>
            <person name="Li C."/>
            <person name="Ren X."/>
            <person name="Wang J."/>
            <person name="Wang X."/>
            <person name="Li D."/>
            <person name="Liu D."/>
            <person name="Zhang X."/>
            <person name="Ji Z."/>
            <person name="Zhao W."/>
            <person name="Sun Y."/>
            <person name="Zhang Z."/>
            <person name="Bao J."/>
            <person name="Han Y."/>
            <person name="Dong L."/>
            <person name="Ji J."/>
            <person name="Chen P."/>
            <person name="Wu S."/>
            <person name="Liu J."/>
            <person name="Xiao Y."/>
            <person name="Bu D."/>
            <person name="Tan J."/>
            <person name="Yang L."/>
            <person name="Ye C."/>
            <person name="Zhang J."/>
            <person name="Xu J."/>
            <person name="Zhou Y."/>
            <person name="Yu Y."/>
            <person name="Zhang B."/>
            <person name="Zhuang S."/>
            <person name="Wei H."/>
            <person name="Liu B."/>
            <person name="Lei M."/>
            <person name="Yu H."/>
            <person name="Li Y."/>
            <person name="Xu H."/>
            <person name="Wei S."/>
            <person name="He X."/>
            <person name="Fang L."/>
            <person name="Zhang Z."/>
            <person name="Zhang Y."/>
            <person name="Huang X."/>
            <person name="Su Z."/>
            <person name="Tong W."/>
            <person name="Li J."/>
            <person name="Tong Z."/>
            <person name="Li S."/>
            <person name="Ye J."/>
            <person name="Wang L."/>
            <person name="Fang L."/>
            <person name="Lei T."/>
            <person name="Chen C."/>
            <person name="Chen H."/>
            <person name="Xu Z."/>
            <person name="Li H."/>
            <person name="Huang H."/>
            <person name="Zhang F."/>
            <person name="Xu H."/>
            <person name="Li N."/>
            <person name="Zhao C."/>
            <person name="Li S."/>
            <person name="Dong L."/>
            <person name="Huang Y."/>
            <person name="Li L."/>
            <person name="Xi Y."/>
            <person name="Qi Q."/>
            <person name="Li W."/>
            <person name="Zhang B."/>
            <person name="Hu W."/>
            <person name="Zhang Y."/>
            <person name="Tian X."/>
            <person name="Jiao Y."/>
            <person name="Liang X."/>
            <person name="Jin J."/>
            <person name="Gao L."/>
            <person name="Zheng W."/>
            <person name="Hao B."/>
            <person name="Liu S."/>
            <person name="Wang W."/>
            <person name="Yuan L."/>
            <person name="Cao M."/>
            <person name="McDermott J."/>
            <person name="Samudrala R."/>
            <person name="Wang J."/>
            <person name="Wong G.K."/>
            <person name="Yang H."/>
        </authorList>
    </citation>
    <scope>NUCLEOTIDE SEQUENCE [LARGE SCALE GENOMIC DNA]</scope>
    <source>
        <strain evidence="2">cv. 93-11</strain>
    </source>
</reference>
<evidence type="ECO:0000313" key="1">
    <source>
        <dbReference type="EMBL" id="EEC83027.1"/>
    </source>
</evidence>
<dbReference type="Gramene" id="BGIOSGA028124-TA">
    <property type="protein sequence ID" value="BGIOSGA028124-PA"/>
    <property type="gene ID" value="BGIOSGA028124"/>
</dbReference>
<protein>
    <submittedName>
        <fullName evidence="1">Uncharacterized protein</fullName>
    </submittedName>
</protein>